<dbReference type="STRING" id="1173020.Cha6605_1624"/>
<accession>K9UF16</accession>
<dbReference type="Gene3D" id="3.90.1530.30">
    <property type="match status" value="1"/>
</dbReference>
<gene>
    <name evidence="4" type="ORF">Cha6605_1624</name>
</gene>
<dbReference type="AlphaFoldDB" id="K9UF16"/>
<dbReference type="OrthoDB" id="9802051at2"/>
<dbReference type="EMBL" id="CP003600">
    <property type="protein sequence ID" value="AFY92774.1"/>
    <property type="molecule type" value="Genomic_DNA"/>
</dbReference>
<evidence type="ECO:0000313" key="5">
    <source>
        <dbReference type="Proteomes" id="UP000010366"/>
    </source>
</evidence>
<keyword evidence="1" id="KW-0159">Chromosome partition</keyword>
<keyword evidence="5" id="KW-1185">Reference proteome</keyword>
<dbReference type="GO" id="GO:0005694">
    <property type="term" value="C:chromosome"/>
    <property type="evidence" value="ECO:0007669"/>
    <property type="project" value="TreeGrafter"/>
</dbReference>
<dbReference type="HOGENOM" id="CLU_023853_4_1_3"/>
<evidence type="ECO:0000256" key="2">
    <source>
        <dbReference type="SAM" id="Coils"/>
    </source>
</evidence>
<dbReference type="SUPFAM" id="SSF110849">
    <property type="entry name" value="ParB/Sulfiredoxin"/>
    <property type="match status" value="1"/>
</dbReference>
<organism evidence="4 5">
    <name type="scientific">Chamaesiphon minutus (strain ATCC 27169 / PCC 6605)</name>
    <dbReference type="NCBI Taxonomy" id="1173020"/>
    <lineage>
        <taxon>Bacteria</taxon>
        <taxon>Bacillati</taxon>
        <taxon>Cyanobacteriota</taxon>
        <taxon>Cyanophyceae</taxon>
        <taxon>Gomontiellales</taxon>
        <taxon>Chamaesiphonaceae</taxon>
        <taxon>Chamaesiphon</taxon>
    </lineage>
</organism>
<dbReference type="Proteomes" id="UP000010366">
    <property type="component" value="Chromosome"/>
</dbReference>
<dbReference type="Pfam" id="PF02195">
    <property type="entry name" value="ParB_N"/>
    <property type="match status" value="1"/>
</dbReference>
<dbReference type="InterPro" id="IPR050336">
    <property type="entry name" value="Chromosome_partition/occlusion"/>
</dbReference>
<dbReference type="GO" id="GO:0007059">
    <property type="term" value="P:chromosome segregation"/>
    <property type="evidence" value="ECO:0007669"/>
    <property type="project" value="UniProtKB-KW"/>
</dbReference>
<feature type="coiled-coil region" evidence="2">
    <location>
        <begin position="19"/>
        <end position="46"/>
    </location>
</feature>
<dbReference type="PANTHER" id="PTHR33375:SF1">
    <property type="entry name" value="CHROMOSOME-PARTITIONING PROTEIN PARB-RELATED"/>
    <property type="match status" value="1"/>
</dbReference>
<dbReference type="Pfam" id="PF17762">
    <property type="entry name" value="HTH_ParB"/>
    <property type="match status" value="1"/>
</dbReference>
<sequence length="341" mass="38431">MATKPRPNVSSFLSTSAKALDTQQSLLEAQERIIALERELDNARQSLEKRVGLDKISHALVPIEEIVRRPYQSRREKDPQKFAELLHSIKTYGFKGSIWLQRRPDGTLRLIAGETRLDAAIEAGYTAISSDIADVDDITAVKLSRVENARRKDLNALDDTEELLYLLTLTLKKDRAETIECLYRYKNAAEGKSSIADRDRDVIESVFTEVAPDISLSTFITSRLPLLKLPENILQAYNAGQLEYTKAMALSRVEDELQRQELLEEVVDRGLSLSALKAKIAPTSGRTVIDKVNKIERQIDNLNPQSIAELSVEQRDRLKESLLGLKVSLQKKLKQLDAYTS</sequence>
<evidence type="ECO:0000259" key="3">
    <source>
        <dbReference type="SMART" id="SM00470"/>
    </source>
</evidence>
<dbReference type="PANTHER" id="PTHR33375">
    <property type="entry name" value="CHROMOSOME-PARTITIONING PROTEIN PARB-RELATED"/>
    <property type="match status" value="1"/>
</dbReference>
<keyword evidence="2" id="KW-0175">Coiled coil</keyword>
<evidence type="ECO:0000256" key="1">
    <source>
        <dbReference type="ARBA" id="ARBA00022829"/>
    </source>
</evidence>
<dbReference type="Gene3D" id="1.10.10.2830">
    <property type="match status" value="1"/>
</dbReference>
<dbReference type="SUPFAM" id="SSF109709">
    <property type="entry name" value="KorB DNA-binding domain-like"/>
    <property type="match status" value="1"/>
</dbReference>
<evidence type="ECO:0000313" key="4">
    <source>
        <dbReference type="EMBL" id="AFY92774.1"/>
    </source>
</evidence>
<dbReference type="eggNOG" id="COG1475">
    <property type="taxonomic scope" value="Bacteria"/>
</dbReference>
<dbReference type="RefSeq" id="WP_015158950.1">
    <property type="nucleotide sequence ID" value="NC_019697.1"/>
</dbReference>
<dbReference type="KEGG" id="cmp:Cha6605_1624"/>
<name>K9UF16_CHAP6</name>
<dbReference type="InterPro" id="IPR036086">
    <property type="entry name" value="ParB/Sulfiredoxin_sf"/>
</dbReference>
<feature type="domain" description="ParB-like N-terminal" evidence="3">
    <location>
        <begin position="59"/>
        <end position="149"/>
    </location>
</feature>
<proteinExistence type="predicted"/>
<protein>
    <submittedName>
        <fullName evidence="4">Putative transcriptional regulator</fullName>
    </submittedName>
</protein>
<dbReference type="InterPro" id="IPR003115">
    <property type="entry name" value="ParB_N"/>
</dbReference>
<reference evidence="4 5" key="1">
    <citation type="submission" date="2012-05" db="EMBL/GenBank/DDBJ databases">
        <title>Finished chromosome of genome of Chamaesiphon sp. PCC 6605.</title>
        <authorList>
            <consortium name="US DOE Joint Genome Institute"/>
            <person name="Gugger M."/>
            <person name="Coursin T."/>
            <person name="Rippka R."/>
            <person name="Tandeau De Marsac N."/>
            <person name="Huntemann M."/>
            <person name="Wei C.-L."/>
            <person name="Han J."/>
            <person name="Detter J.C."/>
            <person name="Han C."/>
            <person name="Tapia R."/>
            <person name="Chen A."/>
            <person name="Kyrpides N."/>
            <person name="Mavromatis K."/>
            <person name="Markowitz V."/>
            <person name="Szeto E."/>
            <person name="Ivanova N."/>
            <person name="Pagani I."/>
            <person name="Pati A."/>
            <person name="Goodwin L."/>
            <person name="Nordberg H.P."/>
            <person name="Cantor M.N."/>
            <person name="Hua S.X."/>
            <person name="Woyke T."/>
            <person name="Kerfeld C.A."/>
        </authorList>
    </citation>
    <scope>NUCLEOTIDE SEQUENCE [LARGE SCALE GENOMIC DNA]</scope>
    <source>
        <strain evidence="5">ATCC 27169 / PCC 6605</strain>
    </source>
</reference>
<dbReference type="SMART" id="SM00470">
    <property type="entry name" value="ParB"/>
    <property type="match status" value="1"/>
</dbReference>
<dbReference type="InterPro" id="IPR041468">
    <property type="entry name" value="HTH_ParB/Spo0J"/>
</dbReference>